<proteinExistence type="predicted"/>
<evidence type="ECO:0000313" key="2">
    <source>
        <dbReference type="Proteomes" id="UP001596512"/>
    </source>
</evidence>
<sequence>MATKQVSGMIVAGAAIAVILANMEASDRAPAPARPGPDCAALSTDDIRAFFQHTPCRTLHRTAHTTTLDNGAVVAVSVIRVGFPTEQQAAAFQALHRIHGNGDIEPAALPTHPGLRYTALNYGSTRTGTTVTFAETEAISGTVDAPTLDAIAERAARR</sequence>
<dbReference type="Proteomes" id="UP001596512">
    <property type="component" value="Unassembled WGS sequence"/>
</dbReference>
<organism evidence="1 2">
    <name type="scientific">Actinokineospora soli</name>
    <dbReference type="NCBI Taxonomy" id="1048753"/>
    <lineage>
        <taxon>Bacteria</taxon>
        <taxon>Bacillati</taxon>
        <taxon>Actinomycetota</taxon>
        <taxon>Actinomycetes</taxon>
        <taxon>Pseudonocardiales</taxon>
        <taxon>Pseudonocardiaceae</taxon>
        <taxon>Actinokineospora</taxon>
    </lineage>
</organism>
<protein>
    <submittedName>
        <fullName evidence="1">Uncharacterized protein</fullName>
    </submittedName>
</protein>
<accession>A0ABW2TQJ5</accession>
<comment type="caution">
    <text evidence="1">The sequence shown here is derived from an EMBL/GenBank/DDBJ whole genome shotgun (WGS) entry which is preliminary data.</text>
</comment>
<dbReference type="EMBL" id="JBHTEY010000004">
    <property type="protein sequence ID" value="MFC7616087.1"/>
    <property type="molecule type" value="Genomic_DNA"/>
</dbReference>
<evidence type="ECO:0000313" key="1">
    <source>
        <dbReference type="EMBL" id="MFC7616087.1"/>
    </source>
</evidence>
<reference evidence="2" key="1">
    <citation type="journal article" date="2019" name="Int. J. Syst. Evol. Microbiol.">
        <title>The Global Catalogue of Microorganisms (GCM) 10K type strain sequencing project: providing services to taxonomists for standard genome sequencing and annotation.</title>
        <authorList>
            <consortium name="The Broad Institute Genomics Platform"/>
            <consortium name="The Broad Institute Genome Sequencing Center for Infectious Disease"/>
            <person name="Wu L."/>
            <person name="Ma J."/>
        </authorList>
    </citation>
    <scope>NUCLEOTIDE SEQUENCE [LARGE SCALE GENOMIC DNA]</scope>
    <source>
        <strain evidence="2">JCM 17695</strain>
    </source>
</reference>
<gene>
    <name evidence="1" type="ORF">ACFQV2_24055</name>
</gene>
<keyword evidence="2" id="KW-1185">Reference proteome</keyword>
<name>A0ABW2TQJ5_9PSEU</name>